<keyword evidence="1 3" id="KW-0853">WD repeat</keyword>
<dbReference type="PROSITE" id="PS50082">
    <property type="entry name" value="WD_REPEATS_2"/>
    <property type="match status" value="3"/>
</dbReference>
<feature type="repeat" description="WD" evidence="3">
    <location>
        <begin position="345"/>
        <end position="376"/>
    </location>
</feature>
<dbReference type="InterPro" id="IPR001680">
    <property type="entry name" value="WD40_rpt"/>
</dbReference>
<comment type="caution">
    <text evidence="5">The sequence shown here is derived from an EMBL/GenBank/DDBJ whole genome shotgun (WGS) entry which is preliminary data.</text>
</comment>
<protein>
    <recommendedName>
        <fullName evidence="7">Anaphase-promoting complex subunit 4 WD40 domain-containing protein</fullName>
    </recommendedName>
</protein>
<name>A0AAN6GF28_9BASI</name>
<feature type="region of interest" description="Disordered" evidence="4">
    <location>
        <begin position="678"/>
        <end position="729"/>
    </location>
</feature>
<dbReference type="InterPro" id="IPR051858">
    <property type="entry name" value="WD_repeat_GAD-1"/>
</dbReference>
<accession>A0AAN6GF28</accession>
<feature type="repeat" description="WD" evidence="3">
    <location>
        <begin position="192"/>
        <end position="224"/>
    </location>
</feature>
<feature type="compositionally biased region" description="Acidic residues" evidence="4">
    <location>
        <begin position="49"/>
        <end position="61"/>
    </location>
</feature>
<evidence type="ECO:0000256" key="3">
    <source>
        <dbReference type="PROSITE-ProRule" id="PRU00221"/>
    </source>
</evidence>
<dbReference type="InterPro" id="IPR036322">
    <property type="entry name" value="WD40_repeat_dom_sf"/>
</dbReference>
<dbReference type="PROSITE" id="PS50294">
    <property type="entry name" value="WD_REPEATS_REGION"/>
    <property type="match status" value="3"/>
</dbReference>
<proteinExistence type="predicted"/>
<dbReference type="PANTHER" id="PTHR16017:SF0">
    <property type="entry name" value="WD REPEAT-CONTAINING PROTEIN 70"/>
    <property type="match status" value="1"/>
</dbReference>
<feature type="repeat" description="WD" evidence="3">
    <location>
        <begin position="294"/>
        <end position="336"/>
    </location>
</feature>
<feature type="compositionally biased region" description="Acidic residues" evidence="4">
    <location>
        <begin position="116"/>
        <end position="133"/>
    </location>
</feature>
<feature type="compositionally biased region" description="Acidic residues" evidence="4">
    <location>
        <begin position="153"/>
        <end position="162"/>
    </location>
</feature>
<dbReference type="AlphaFoldDB" id="A0AAN6GF28"/>
<evidence type="ECO:0000256" key="4">
    <source>
        <dbReference type="SAM" id="MobiDB-lite"/>
    </source>
</evidence>
<evidence type="ECO:0000313" key="6">
    <source>
        <dbReference type="Proteomes" id="UP001176521"/>
    </source>
</evidence>
<dbReference type="PANTHER" id="PTHR16017">
    <property type="entry name" value="GASTRULATION DEFECTIVE PROTEIN 1-RELATED"/>
    <property type="match status" value="1"/>
</dbReference>
<dbReference type="InterPro" id="IPR015943">
    <property type="entry name" value="WD40/YVTN_repeat-like_dom_sf"/>
</dbReference>
<feature type="compositionally biased region" description="Basic and acidic residues" evidence="4">
    <location>
        <begin position="697"/>
        <end position="707"/>
    </location>
</feature>
<feature type="compositionally biased region" description="Low complexity" evidence="4">
    <location>
        <begin position="68"/>
        <end position="91"/>
    </location>
</feature>
<feature type="region of interest" description="Disordered" evidence="4">
    <location>
        <begin position="1"/>
        <end position="182"/>
    </location>
</feature>
<reference evidence="5" key="1">
    <citation type="journal article" date="2023" name="PhytoFront">
        <title>Draft Genome Resources of Seven Strains of Tilletia horrida, Causal Agent of Kernel Smut of Rice.</title>
        <authorList>
            <person name="Khanal S."/>
            <person name="Antony Babu S."/>
            <person name="Zhou X.G."/>
        </authorList>
    </citation>
    <scope>NUCLEOTIDE SEQUENCE</scope>
    <source>
        <strain evidence="5">TX3</strain>
    </source>
</reference>
<feature type="region of interest" description="Disordered" evidence="4">
    <location>
        <begin position="462"/>
        <end position="481"/>
    </location>
</feature>
<dbReference type="Pfam" id="PF00400">
    <property type="entry name" value="WD40"/>
    <property type="match status" value="4"/>
</dbReference>
<gene>
    <name evidence="5" type="ORF">OC842_004071</name>
</gene>
<evidence type="ECO:0000256" key="1">
    <source>
        <dbReference type="ARBA" id="ARBA00022574"/>
    </source>
</evidence>
<keyword evidence="2" id="KW-0677">Repeat</keyword>
<dbReference type="Gene3D" id="2.130.10.10">
    <property type="entry name" value="YVTN repeat-like/Quinoprotein amine dehydrogenase"/>
    <property type="match status" value="2"/>
</dbReference>
<dbReference type="GO" id="GO:0035861">
    <property type="term" value="C:site of double-strand break"/>
    <property type="evidence" value="ECO:0007669"/>
    <property type="project" value="TreeGrafter"/>
</dbReference>
<feature type="region of interest" description="Disordered" evidence="4">
    <location>
        <begin position="621"/>
        <end position="644"/>
    </location>
</feature>
<feature type="compositionally biased region" description="Basic and acidic residues" evidence="4">
    <location>
        <begin position="99"/>
        <end position="112"/>
    </location>
</feature>
<evidence type="ECO:0000313" key="5">
    <source>
        <dbReference type="EMBL" id="KAK0530020.1"/>
    </source>
</evidence>
<dbReference type="SMART" id="SM00320">
    <property type="entry name" value="WD40"/>
    <property type="match status" value="6"/>
</dbReference>
<dbReference type="EMBL" id="JAPDMQ010000227">
    <property type="protein sequence ID" value="KAK0530020.1"/>
    <property type="molecule type" value="Genomic_DNA"/>
</dbReference>
<keyword evidence="6" id="KW-1185">Reference proteome</keyword>
<dbReference type="GO" id="GO:0005634">
    <property type="term" value="C:nucleus"/>
    <property type="evidence" value="ECO:0007669"/>
    <property type="project" value="TreeGrafter"/>
</dbReference>
<dbReference type="Proteomes" id="UP001176521">
    <property type="component" value="Unassembled WGS sequence"/>
</dbReference>
<feature type="compositionally biased region" description="Gly residues" evidence="4">
    <location>
        <begin position="708"/>
        <end position="729"/>
    </location>
</feature>
<dbReference type="SUPFAM" id="SSF50978">
    <property type="entry name" value="WD40 repeat-like"/>
    <property type="match status" value="1"/>
</dbReference>
<sequence>MDELQAMLSSGFGKRRGPPPKSPHGAGGSSAPRIGPQPAAEATKQGKDDGEDDDDDDDDEDAGKGKRPASARAAPAASLAATSKAQAPATAQDDDGLTEEDRRRNAELDRLAAEGGDSEDDGDDDDDDEDEDDLRPPTSNASGKRKAEMRDGEDADEDEDDIGPPPPPAAGDGATAAADDDDSLPISHEAHLRDHTKSVTALAIDGPGARVATGASDYDVKLWDFGGMSSTFRPFKTFEPAGPYLLNDLVFSPSGQSLLVISATAQAKIYDREGAQQLALTKKGDVYLRDMRHTAGHVAEITCGGWHPNQANTFMTASADSSVRFWDAEKVQKHKDIIVVKSKTERGTRTRISAVTFSHDGRTLATACADGAVHLWATNSTFARPNSSIEGAHTRGTATSSVAFSRDNRHFATRGGMGDDTVKLWDARALKKPLAVHADLPSASAQTNVIFSSDEQHLLTGTAGSAPIEDDDGSFRTGRRDGKGGEIVVLSRNDLTTVRTFAPSGSTPTTSIIKLAWHPKINQLFASTSQGSVSIFYSPTRSVRGALLCVDRHVRSKVVVPSSEFTSASQMTIIVPAAEAANRRRRRGPDGSVDAGNLTMANVADGQRESEAAKRRRLDKLRQQPGGAAHMPERPLVGPGRGGRIGAAATQHVVQSIWNDNSRSEDPREALLKYADKAEQDPKWTAAWKATQPKPIFRADDVDEGTKGKGAGSGGGGGSGSGGGSGTGS</sequence>
<evidence type="ECO:0008006" key="7">
    <source>
        <dbReference type="Google" id="ProtNLM"/>
    </source>
</evidence>
<evidence type="ECO:0000256" key="2">
    <source>
        <dbReference type="ARBA" id="ARBA00022737"/>
    </source>
</evidence>
<organism evidence="5 6">
    <name type="scientific">Tilletia horrida</name>
    <dbReference type="NCBI Taxonomy" id="155126"/>
    <lineage>
        <taxon>Eukaryota</taxon>
        <taxon>Fungi</taxon>
        <taxon>Dikarya</taxon>
        <taxon>Basidiomycota</taxon>
        <taxon>Ustilaginomycotina</taxon>
        <taxon>Exobasidiomycetes</taxon>
        <taxon>Tilletiales</taxon>
        <taxon>Tilletiaceae</taxon>
        <taxon>Tilletia</taxon>
    </lineage>
</organism>